<sequence>MPLPQIIKLLEQCFEKFRERQPEGAIKVLDYCEKYITDQYKSLVAKDLAKEATKNVKPVKHNNYYQSKVRSSKPICTEMLPDWYIQGDF</sequence>
<dbReference type="Proteomes" id="UP000252731">
    <property type="component" value="Unassembled WGS sequence"/>
</dbReference>
<comment type="caution">
    <text evidence="1">The sequence shown here is derived from an EMBL/GenBank/DDBJ whole genome shotgun (WGS) entry which is preliminary data.</text>
</comment>
<dbReference type="AlphaFoldDB" id="A0A366JIN7"/>
<evidence type="ECO:0000313" key="1">
    <source>
        <dbReference type="EMBL" id="RBP86182.1"/>
    </source>
</evidence>
<gene>
    <name evidence="1" type="ORF">DFO70_13115</name>
</gene>
<protein>
    <submittedName>
        <fullName evidence="1">Uncharacterized protein</fullName>
    </submittedName>
</protein>
<accession>A0A366JIN7</accession>
<name>A0A366JIN7_CYTFI</name>
<evidence type="ECO:0000313" key="2">
    <source>
        <dbReference type="Proteomes" id="UP000252731"/>
    </source>
</evidence>
<dbReference type="EMBL" id="QNSF01000031">
    <property type="protein sequence ID" value="RBP86182.1"/>
    <property type="molecule type" value="Genomic_DNA"/>
</dbReference>
<proteinExistence type="predicted"/>
<reference evidence="1 2" key="1">
    <citation type="submission" date="2018-06" db="EMBL/GenBank/DDBJ databases">
        <title>Freshwater and sediment microbial communities from various areas in North America, analyzing microbe dynamics in response to fracking.</title>
        <authorList>
            <person name="Lamendella R."/>
        </authorList>
    </citation>
    <scope>NUCLEOTIDE SEQUENCE [LARGE SCALE GENOMIC DNA]</scope>
    <source>
        <strain evidence="1 2">14_TX</strain>
    </source>
</reference>
<organism evidence="1 2">
    <name type="scientific">Cytobacillus firmus</name>
    <name type="common">Bacillus firmus</name>
    <dbReference type="NCBI Taxonomy" id="1399"/>
    <lineage>
        <taxon>Bacteria</taxon>
        <taxon>Bacillati</taxon>
        <taxon>Bacillota</taxon>
        <taxon>Bacilli</taxon>
        <taxon>Bacillales</taxon>
        <taxon>Bacillaceae</taxon>
        <taxon>Cytobacillus</taxon>
    </lineage>
</organism>
<keyword evidence="2" id="KW-1185">Reference proteome</keyword>